<accession>A0A855SD49</accession>
<comment type="caution">
    <text evidence="2">The sequence shown here is derived from an EMBL/GenBank/DDBJ whole genome shotgun (WGS) entry which is preliminary data.</text>
</comment>
<dbReference type="Pfam" id="PF02486">
    <property type="entry name" value="Rep_trans"/>
    <property type="match status" value="1"/>
</dbReference>
<dbReference type="InterPro" id="IPR003491">
    <property type="entry name" value="REP-like_C"/>
</dbReference>
<evidence type="ECO:0000313" key="2">
    <source>
        <dbReference type="EMBL" id="PSX07903.1"/>
    </source>
</evidence>
<gene>
    <name evidence="2" type="ORF">C0W41_07780</name>
</gene>
<sequence length="433" mass="48873">MKNNKPSAIIDFLSFSWCPTELARIYEVAKTGASIKAMKFFEFNTVGEAIAHLAQDNARLDYKKIVGDLLDNAQFVFDEDTPKQRFQDVKKDLLNHFGLNTLDCLCRGEIDRFINRLNHGLGTFGNDWTFELKSGGFSGYPHSATIRVNGQQAGLCAWGAKNHGCYVSFSGVGCAALDMSAVHDAIAAIPNCKITRVDIAHDSFEGKYNVDDARDLAEQGAFVTKGRPSSYCYIESGHLTSMVKYQKEAWRGNEPKSESLTKRYGFTPDKGRSFYVGTRDAGKMLRVYEKGKQLKSTQNPDWVRWELELRAKDRVIPFDVLLSPANYLSASYPALQFVEAEQQCEIKTLKRKYFTCVDNAIKNGATQCGKLINYLKHAMEYSDESIIKLMTGHLYNEDIPDRLILPALKETEESLKVNYNKPLSSWEDIYKLA</sequence>
<evidence type="ECO:0000313" key="3">
    <source>
        <dbReference type="Proteomes" id="UP000241440"/>
    </source>
</evidence>
<dbReference type="RefSeq" id="WP_045082076.1">
    <property type="nucleotide sequence ID" value="NZ_JZSX01000001.1"/>
</dbReference>
<protein>
    <recommendedName>
        <fullName evidence="1">Replication initiation protein-like C-terminal domain-containing protein</fullName>
    </recommendedName>
</protein>
<reference evidence="2 3" key="1">
    <citation type="submission" date="2018-01" db="EMBL/GenBank/DDBJ databases">
        <title>Whole genome sequencing of Histamine producing bacteria.</title>
        <authorList>
            <person name="Butler K."/>
        </authorList>
    </citation>
    <scope>NUCLEOTIDE SEQUENCE [LARGE SCALE GENOMIC DNA]</scope>
    <source>
        <strain evidence="2 3">A2-1</strain>
    </source>
</reference>
<dbReference type="GeneID" id="61230251"/>
<dbReference type="Proteomes" id="UP000241440">
    <property type="component" value="Unassembled WGS sequence"/>
</dbReference>
<organism evidence="2 3">
    <name type="scientific">Photobacterium angustum</name>
    <dbReference type="NCBI Taxonomy" id="661"/>
    <lineage>
        <taxon>Bacteria</taxon>
        <taxon>Pseudomonadati</taxon>
        <taxon>Pseudomonadota</taxon>
        <taxon>Gammaproteobacteria</taxon>
        <taxon>Vibrionales</taxon>
        <taxon>Vibrionaceae</taxon>
        <taxon>Photobacterium</taxon>
    </lineage>
</organism>
<feature type="domain" description="Replication initiation protein-like C-terminal" evidence="1">
    <location>
        <begin position="193"/>
        <end position="327"/>
    </location>
</feature>
<proteinExistence type="predicted"/>
<dbReference type="AlphaFoldDB" id="A0A855SD49"/>
<dbReference type="EMBL" id="PYOY01000003">
    <property type="protein sequence ID" value="PSX07903.1"/>
    <property type="molecule type" value="Genomic_DNA"/>
</dbReference>
<evidence type="ECO:0000259" key="1">
    <source>
        <dbReference type="Pfam" id="PF02486"/>
    </source>
</evidence>
<name>A0A855SD49_PHOAN</name>